<gene>
    <name evidence="5" type="ORF">FNB15_02160</name>
</gene>
<dbReference type="Gene3D" id="3.40.190.10">
    <property type="entry name" value="Periplasmic binding protein-like II"/>
    <property type="match status" value="1"/>
</dbReference>
<dbReference type="PIRSF" id="PIRSF002741">
    <property type="entry name" value="MppA"/>
    <property type="match status" value="1"/>
</dbReference>
<sequence>MAGGENPSAVPARSADEGPDGVKLLGAIGLLSLCLIAPALAQPRHGLSAFGDLKHPPGFRHFDYVNPDAPKGGELRSWQLESYDNLNPLILKGVMARNLSLTFQGLMARGMDEPDAVYADLAESAELADDRSWVAFNINPKAKFSNGTPVTAEDVVFTVEAAKKDGHPVYQLVLRDVDSVRAESRLRVVFRFAETESRRDLPLTVAQLPILPKAWFAGRDFASPTMEPIPGSGPYRISRVDAGRSLTYERVKDWWARDLPVNRGRHNFDWYRDDYYRDREIAFEAFFAGEYDFREEVTARHWATSYTPKPAFQDGRVKREVFKDETPSGVQAWFLNSRKSHLADPRVRQAINLAYDYEWANKTLFYGLYKRTRSMFENSDLAATGLPSPAELELLEPYRDRLPPELFTREFQPPQTDGSGNNRANLKKAQALLLEAGWKISNGKLVDAKGKPFELEFMLYEPSFQRIINPFARNLERIGIDISIRVVDISTFENRMRSFDYDVMSRRFVQPLTPGIEQRNYWASRSAGTVGSFNFSGVNDPAADDLIEHIVKARNRDELRAATRALDRLLMWGWYVVPHWYSGTFKLGYWDRFHRPARKPIYDVGLVDTWWIDPARDKALNLQRQR</sequence>
<reference evidence="5 6" key="1">
    <citation type="submission" date="2019-07" db="EMBL/GenBank/DDBJ databases">
        <title>Genome sequencing for Ferrovibrio sp. K5.</title>
        <authorList>
            <person name="Park S.-J."/>
        </authorList>
    </citation>
    <scope>NUCLEOTIDE SEQUENCE [LARGE SCALE GENOMIC DNA]</scope>
    <source>
        <strain evidence="5 6">K5</strain>
    </source>
</reference>
<dbReference type="KEGG" id="fer:FNB15_02160"/>
<dbReference type="Pfam" id="PF00496">
    <property type="entry name" value="SBP_bac_5"/>
    <property type="match status" value="1"/>
</dbReference>
<dbReference type="PANTHER" id="PTHR30290:SF64">
    <property type="entry name" value="ABC TRANSPORTER PERIPLASMIC BINDING PROTEIN"/>
    <property type="match status" value="1"/>
</dbReference>
<dbReference type="EMBL" id="CP041636">
    <property type="protein sequence ID" value="QDO96156.1"/>
    <property type="molecule type" value="Genomic_DNA"/>
</dbReference>
<dbReference type="GO" id="GO:0015833">
    <property type="term" value="P:peptide transport"/>
    <property type="evidence" value="ECO:0007669"/>
    <property type="project" value="TreeGrafter"/>
</dbReference>
<evidence type="ECO:0000256" key="1">
    <source>
        <dbReference type="ARBA" id="ARBA00004418"/>
    </source>
</evidence>
<dbReference type="OrthoDB" id="9803988at2"/>
<dbReference type="GO" id="GO:0043190">
    <property type="term" value="C:ATP-binding cassette (ABC) transporter complex"/>
    <property type="evidence" value="ECO:0007669"/>
    <property type="project" value="InterPro"/>
</dbReference>
<dbReference type="Proteomes" id="UP000317496">
    <property type="component" value="Chromosome"/>
</dbReference>
<dbReference type="SUPFAM" id="SSF53850">
    <property type="entry name" value="Periplasmic binding protein-like II"/>
    <property type="match status" value="1"/>
</dbReference>
<protein>
    <submittedName>
        <fullName evidence="5">ABC transporter substrate-binding protein</fullName>
    </submittedName>
</protein>
<comment type="similarity">
    <text evidence="2">Belongs to the bacterial solute-binding protein 5 family.</text>
</comment>
<dbReference type="Gene3D" id="3.10.105.10">
    <property type="entry name" value="Dipeptide-binding Protein, Domain 3"/>
    <property type="match status" value="1"/>
</dbReference>
<dbReference type="InterPro" id="IPR030678">
    <property type="entry name" value="Peptide/Ni-bd"/>
</dbReference>
<organism evidence="5 6">
    <name type="scientific">Ferrovibrio terrae</name>
    <dbReference type="NCBI Taxonomy" id="2594003"/>
    <lineage>
        <taxon>Bacteria</taxon>
        <taxon>Pseudomonadati</taxon>
        <taxon>Pseudomonadota</taxon>
        <taxon>Alphaproteobacteria</taxon>
        <taxon>Rhodospirillales</taxon>
        <taxon>Rhodospirillaceae</taxon>
        <taxon>Ferrovibrio</taxon>
    </lineage>
</organism>
<dbReference type="InterPro" id="IPR000914">
    <property type="entry name" value="SBP_5_dom"/>
</dbReference>
<evidence type="ECO:0000256" key="2">
    <source>
        <dbReference type="ARBA" id="ARBA00005695"/>
    </source>
</evidence>
<dbReference type="GO" id="GO:0030288">
    <property type="term" value="C:outer membrane-bounded periplasmic space"/>
    <property type="evidence" value="ECO:0007669"/>
    <property type="project" value="TreeGrafter"/>
</dbReference>
<dbReference type="PANTHER" id="PTHR30290">
    <property type="entry name" value="PERIPLASMIC BINDING COMPONENT OF ABC TRANSPORTER"/>
    <property type="match status" value="1"/>
</dbReference>
<name>A0A516GXB4_9PROT</name>
<proteinExistence type="inferred from homology"/>
<dbReference type="InterPro" id="IPR039424">
    <property type="entry name" value="SBP_5"/>
</dbReference>
<accession>A0A516GXB4</accession>
<evidence type="ECO:0000259" key="4">
    <source>
        <dbReference type="Pfam" id="PF00496"/>
    </source>
</evidence>
<dbReference type="GO" id="GO:0042884">
    <property type="term" value="P:microcin transport"/>
    <property type="evidence" value="ECO:0007669"/>
    <property type="project" value="TreeGrafter"/>
</dbReference>
<dbReference type="AlphaFoldDB" id="A0A516GXB4"/>
<feature type="domain" description="Solute-binding protein family 5" evidence="4">
    <location>
        <begin position="117"/>
        <end position="522"/>
    </location>
</feature>
<keyword evidence="6" id="KW-1185">Reference proteome</keyword>
<evidence type="ECO:0000313" key="6">
    <source>
        <dbReference type="Proteomes" id="UP000317496"/>
    </source>
</evidence>
<keyword evidence="3" id="KW-0732">Signal</keyword>
<evidence type="ECO:0000256" key="3">
    <source>
        <dbReference type="ARBA" id="ARBA00022729"/>
    </source>
</evidence>
<evidence type="ECO:0000313" key="5">
    <source>
        <dbReference type="EMBL" id="QDO96156.1"/>
    </source>
</evidence>
<dbReference type="GO" id="GO:1904680">
    <property type="term" value="F:peptide transmembrane transporter activity"/>
    <property type="evidence" value="ECO:0007669"/>
    <property type="project" value="TreeGrafter"/>
</dbReference>
<dbReference type="CDD" id="cd08497">
    <property type="entry name" value="MbnE-like"/>
    <property type="match status" value="1"/>
</dbReference>
<comment type="subcellular location">
    <subcellularLocation>
        <location evidence="1">Periplasm</location>
    </subcellularLocation>
</comment>